<dbReference type="PANTHER" id="PTHR31286:SF173">
    <property type="entry name" value="DUF4283 DOMAIN-CONTAINING PROTEIN"/>
    <property type="match status" value="1"/>
</dbReference>
<evidence type="ECO:0000313" key="3">
    <source>
        <dbReference type="EMBL" id="KAH1074111.1"/>
    </source>
</evidence>
<proteinExistence type="predicted"/>
<comment type="caution">
    <text evidence="3">The sequence shown here is derived from an EMBL/GenBank/DDBJ whole genome shotgun (WGS) entry which is preliminary data.</text>
</comment>
<gene>
    <name evidence="3" type="ORF">J1N35_026439</name>
</gene>
<dbReference type="AlphaFoldDB" id="A0A9D3V998"/>
<feature type="compositionally biased region" description="Basic and acidic residues" evidence="1">
    <location>
        <begin position="259"/>
        <end position="271"/>
    </location>
</feature>
<dbReference type="Proteomes" id="UP000828251">
    <property type="component" value="Unassembled WGS sequence"/>
</dbReference>
<feature type="domain" description="DUF4283" evidence="2">
    <location>
        <begin position="102"/>
        <end position="183"/>
    </location>
</feature>
<reference evidence="3 4" key="1">
    <citation type="journal article" date="2021" name="Plant Biotechnol. J.">
        <title>Multi-omics assisted identification of the key and species-specific regulatory components of drought-tolerant mechanisms in Gossypium stocksii.</title>
        <authorList>
            <person name="Yu D."/>
            <person name="Ke L."/>
            <person name="Zhang D."/>
            <person name="Wu Y."/>
            <person name="Sun Y."/>
            <person name="Mei J."/>
            <person name="Sun J."/>
            <person name="Sun Y."/>
        </authorList>
    </citation>
    <scope>NUCLEOTIDE SEQUENCE [LARGE SCALE GENOMIC DNA]</scope>
    <source>
        <strain evidence="4">cv. E1</strain>
        <tissue evidence="3">Leaf</tissue>
    </source>
</reference>
<dbReference type="EMBL" id="JAIQCV010000008">
    <property type="protein sequence ID" value="KAH1074111.1"/>
    <property type="molecule type" value="Genomic_DNA"/>
</dbReference>
<dbReference type="Pfam" id="PF14111">
    <property type="entry name" value="DUF4283"/>
    <property type="match status" value="1"/>
</dbReference>
<feature type="compositionally biased region" description="Low complexity" evidence="1">
    <location>
        <begin position="432"/>
        <end position="441"/>
    </location>
</feature>
<protein>
    <recommendedName>
        <fullName evidence="2">DUF4283 domain-containing protein</fullName>
    </recommendedName>
</protein>
<evidence type="ECO:0000259" key="2">
    <source>
        <dbReference type="Pfam" id="PF14111"/>
    </source>
</evidence>
<dbReference type="InterPro" id="IPR040256">
    <property type="entry name" value="At4g02000-like"/>
</dbReference>
<feature type="region of interest" description="Disordered" evidence="1">
    <location>
        <begin position="408"/>
        <end position="460"/>
    </location>
</feature>
<evidence type="ECO:0000313" key="4">
    <source>
        <dbReference type="Proteomes" id="UP000828251"/>
    </source>
</evidence>
<dbReference type="InterPro" id="IPR025558">
    <property type="entry name" value="DUF4283"/>
</dbReference>
<feature type="region of interest" description="Disordered" evidence="1">
    <location>
        <begin position="259"/>
        <end position="285"/>
    </location>
</feature>
<keyword evidence="4" id="KW-1185">Reference proteome</keyword>
<evidence type="ECO:0000256" key="1">
    <source>
        <dbReference type="SAM" id="MobiDB-lite"/>
    </source>
</evidence>
<feature type="compositionally biased region" description="Basic and acidic residues" evidence="1">
    <location>
        <begin position="448"/>
        <end position="460"/>
    </location>
</feature>
<accession>A0A9D3V998</accession>
<sequence>MEPNASEHSLAWPNDVTGDNGGCPSVVDRTTKKNPTPSWKDKLLGGSLALLETNSDAFTFGIDGDSNNDLERLPDDVQTSIVNGVPAFRFSDPIKGILFKEMELTVVIKLLGRNNGYNTLYNRISNLWKPISQFHLMNIENGYYLVQFMNKTDYDCILSQGPWIIFGQYLTVQPWSKDFNPQQPYPDVVLAWIRLLGLLGFMFRRQIMEAIGGSSERCGKYGHVKNLCWMADLDPIPGEGDRIISRVAKNVIIRDEGQSMKALDSRPKSDLATRPNLGNGQPNGLHVSINNKAEVECNLGGLGKEISTLSNSGQDALEKTPLMGILNDQNLNEVNNGTHEFYNPISNVSNVSLSHQAGSNKDMVLDVVNSGSFSNEIRGVSSNGNLDNMDAHYNPTYEGFEGSNVTISDNVLDPRKHSPITFKESSNKKGKGSSTNSSRGNFGKRVSSSRERSGGKDLIG</sequence>
<feature type="region of interest" description="Disordered" evidence="1">
    <location>
        <begin position="1"/>
        <end position="35"/>
    </location>
</feature>
<organism evidence="3 4">
    <name type="scientific">Gossypium stocksii</name>
    <dbReference type="NCBI Taxonomy" id="47602"/>
    <lineage>
        <taxon>Eukaryota</taxon>
        <taxon>Viridiplantae</taxon>
        <taxon>Streptophyta</taxon>
        <taxon>Embryophyta</taxon>
        <taxon>Tracheophyta</taxon>
        <taxon>Spermatophyta</taxon>
        <taxon>Magnoliopsida</taxon>
        <taxon>eudicotyledons</taxon>
        <taxon>Gunneridae</taxon>
        <taxon>Pentapetalae</taxon>
        <taxon>rosids</taxon>
        <taxon>malvids</taxon>
        <taxon>Malvales</taxon>
        <taxon>Malvaceae</taxon>
        <taxon>Malvoideae</taxon>
        <taxon>Gossypium</taxon>
    </lineage>
</organism>
<dbReference type="PANTHER" id="PTHR31286">
    <property type="entry name" value="GLYCINE-RICH CELL WALL STRUCTURAL PROTEIN 1.8-LIKE"/>
    <property type="match status" value="1"/>
</dbReference>
<name>A0A9D3V998_9ROSI</name>